<dbReference type="EMBL" id="CM043792">
    <property type="protein sequence ID" value="KAI4822925.1"/>
    <property type="molecule type" value="Genomic_DNA"/>
</dbReference>
<name>A0ACB9XA51_CHAAC</name>
<evidence type="ECO:0000313" key="1">
    <source>
        <dbReference type="EMBL" id="KAI4822925.1"/>
    </source>
</evidence>
<feature type="non-terminal residue" evidence="1">
    <location>
        <position position="106"/>
    </location>
</feature>
<comment type="caution">
    <text evidence="1">The sequence shown here is derived from an EMBL/GenBank/DDBJ whole genome shotgun (WGS) entry which is preliminary data.</text>
</comment>
<organism evidence="1 2">
    <name type="scientific">Chaenocephalus aceratus</name>
    <name type="common">Blackfin icefish</name>
    <name type="synonym">Chaenichthys aceratus</name>
    <dbReference type="NCBI Taxonomy" id="36190"/>
    <lineage>
        <taxon>Eukaryota</taxon>
        <taxon>Metazoa</taxon>
        <taxon>Chordata</taxon>
        <taxon>Craniata</taxon>
        <taxon>Vertebrata</taxon>
        <taxon>Euteleostomi</taxon>
        <taxon>Actinopterygii</taxon>
        <taxon>Neopterygii</taxon>
        <taxon>Teleostei</taxon>
        <taxon>Neoteleostei</taxon>
        <taxon>Acanthomorphata</taxon>
        <taxon>Eupercaria</taxon>
        <taxon>Perciformes</taxon>
        <taxon>Notothenioidei</taxon>
        <taxon>Channichthyidae</taxon>
        <taxon>Chaenocephalus</taxon>
    </lineage>
</organism>
<accession>A0ACB9XA51</accession>
<sequence length="106" mass="12479">MQIPPLKRRRNAFAKRERAKNEIAVQTNPPPRMYHKSMQARPRFRDSDNQDDNDPLRSKLLLVFMSSLMSLFTHCPMCKENTPGRLRRTMGTFVEIDQNCKHCGFQ</sequence>
<dbReference type="Proteomes" id="UP001057452">
    <property type="component" value="Chromosome 8"/>
</dbReference>
<evidence type="ECO:0000313" key="2">
    <source>
        <dbReference type="Proteomes" id="UP001057452"/>
    </source>
</evidence>
<protein>
    <submittedName>
        <fullName evidence="1">Uncharacterized protein</fullName>
    </submittedName>
</protein>
<reference evidence="1" key="1">
    <citation type="submission" date="2022-05" db="EMBL/GenBank/DDBJ databases">
        <title>Chromosome-level genome of Chaenocephalus aceratus.</title>
        <authorList>
            <person name="Park H."/>
        </authorList>
    </citation>
    <scope>NUCLEOTIDE SEQUENCE</scope>
    <source>
        <strain evidence="1">KU_202001</strain>
    </source>
</reference>
<proteinExistence type="predicted"/>
<gene>
    <name evidence="1" type="ORF">KUCAC02_008443</name>
</gene>
<keyword evidence="2" id="KW-1185">Reference proteome</keyword>